<dbReference type="PROSITE" id="PS50181">
    <property type="entry name" value="FBOX"/>
    <property type="match status" value="1"/>
</dbReference>
<dbReference type="PANTHER" id="PTHR31639">
    <property type="entry name" value="F-BOX PROTEIN-LIKE"/>
    <property type="match status" value="1"/>
</dbReference>
<feature type="domain" description="F-box" evidence="1">
    <location>
        <begin position="20"/>
        <end position="68"/>
    </location>
</feature>
<organism evidence="2 3">
    <name type="scientific">Rhynchospora tenuis</name>
    <dbReference type="NCBI Taxonomy" id="198213"/>
    <lineage>
        <taxon>Eukaryota</taxon>
        <taxon>Viridiplantae</taxon>
        <taxon>Streptophyta</taxon>
        <taxon>Embryophyta</taxon>
        <taxon>Tracheophyta</taxon>
        <taxon>Spermatophyta</taxon>
        <taxon>Magnoliopsida</taxon>
        <taxon>Liliopsida</taxon>
        <taxon>Poales</taxon>
        <taxon>Cyperaceae</taxon>
        <taxon>Cyperoideae</taxon>
        <taxon>Rhynchosporeae</taxon>
        <taxon>Rhynchospora</taxon>
    </lineage>
</organism>
<sequence length="432" mass="49325">MLDARSSHLDEEEEEERPEVDYISNLPNDLRQEILLKLPIRELARTSILSSKWKDSWISVPSLIFEENSNESRLIDMVDNVLMARHSSILQFKLVSKYPCNTAISRWLLFLHENGIKDLQLNFSDEERCSIPFLFFSCHALERVNISCCTINVPDYFQGFKLLRTLSLEKFELTGISIGNLVSSCPLLECLVLVDFVQEGYLHIVASNLRDMKIDGDFHDLCLETPKLVSANIYLHSVDDQSYELFSVAKAGKESNLTRALGCLHNIQKLELDGEFMQYLAMGPTPKNLPTIFNHLTQIHITIWALDENEIATALCLFKSVPNLKVLNIQFGDYWDEDRPLVQTLQRSKATKYCSLFKCLEIVNIINECDPEFSLRGTEFILEFAEFMLSTTPVLQKLNFVGFEDSMGLVRKLECISKLSTNAEIGVISGKE</sequence>
<evidence type="ECO:0000313" key="3">
    <source>
        <dbReference type="Proteomes" id="UP001210211"/>
    </source>
</evidence>
<keyword evidence="3" id="KW-1185">Reference proteome</keyword>
<proteinExistence type="predicted"/>
<dbReference type="InterPro" id="IPR032675">
    <property type="entry name" value="LRR_dom_sf"/>
</dbReference>
<comment type="caution">
    <text evidence="2">The sequence shown here is derived from an EMBL/GenBank/DDBJ whole genome shotgun (WGS) entry which is preliminary data.</text>
</comment>
<reference evidence="2 3" key="1">
    <citation type="journal article" date="2022" name="Cell">
        <title>Repeat-based holocentromeres influence genome architecture and karyotype evolution.</title>
        <authorList>
            <person name="Hofstatter P.G."/>
            <person name="Thangavel G."/>
            <person name="Lux T."/>
            <person name="Neumann P."/>
            <person name="Vondrak T."/>
            <person name="Novak P."/>
            <person name="Zhang M."/>
            <person name="Costa L."/>
            <person name="Castellani M."/>
            <person name="Scott A."/>
            <person name="Toegelov H."/>
            <person name="Fuchs J."/>
            <person name="Mata-Sucre Y."/>
            <person name="Dias Y."/>
            <person name="Vanzela A.L.L."/>
            <person name="Huettel B."/>
            <person name="Almeida C.C.S."/>
            <person name="Simkova H."/>
            <person name="Souza G."/>
            <person name="Pedrosa-Harand A."/>
            <person name="Macas J."/>
            <person name="Mayer K.F.X."/>
            <person name="Houben A."/>
            <person name="Marques A."/>
        </authorList>
    </citation>
    <scope>NUCLEOTIDE SEQUENCE [LARGE SCALE GENOMIC DNA]</scope>
    <source>
        <strain evidence="2">RhyTen1mFocal</strain>
    </source>
</reference>
<dbReference type="EMBL" id="JAMRDG010000002">
    <property type="protein sequence ID" value="KAJ3688368.1"/>
    <property type="molecule type" value="Genomic_DNA"/>
</dbReference>
<dbReference type="Proteomes" id="UP001210211">
    <property type="component" value="Unassembled WGS sequence"/>
</dbReference>
<dbReference type="InterPro" id="IPR055411">
    <property type="entry name" value="LRR_FXL15/At3g58940/PEG3-like"/>
</dbReference>
<dbReference type="InterPro" id="IPR001810">
    <property type="entry name" value="F-box_dom"/>
</dbReference>
<evidence type="ECO:0000259" key="1">
    <source>
        <dbReference type="PROSITE" id="PS50181"/>
    </source>
</evidence>
<accession>A0AAD6EL42</accession>
<dbReference type="InterPro" id="IPR036047">
    <property type="entry name" value="F-box-like_dom_sf"/>
</dbReference>
<dbReference type="Pfam" id="PF24758">
    <property type="entry name" value="LRR_At5g56370"/>
    <property type="match status" value="1"/>
</dbReference>
<protein>
    <recommendedName>
        <fullName evidence="1">F-box domain-containing protein</fullName>
    </recommendedName>
</protein>
<dbReference type="Pfam" id="PF00646">
    <property type="entry name" value="F-box"/>
    <property type="match status" value="1"/>
</dbReference>
<gene>
    <name evidence="2" type="ORF">LUZ61_017532</name>
</gene>
<evidence type="ECO:0000313" key="2">
    <source>
        <dbReference type="EMBL" id="KAJ3688368.1"/>
    </source>
</evidence>
<dbReference type="SUPFAM" id="SSF52047">
    <property type="entry name" value="RNI-like"/>
    <property type="match status" value="1"/>
</dbReference>
<dbReference type="AlphaFoldDB" id="A0AAD6EL42"/>
<dbReference type="PANTHER" id="PTHR31639:SF285">
    <property type="entry name" value="OS01G0730200 PROTEIN"/>
    <property type="match status" value="1"/>
</dbReference>
<dbReference type="Gene3D" id="3.80.10.10">
    <property type="entry name" value="Ribonuclease Inhibitor"/>
    <property type="match status" value="1"/>
</dbReference>
<dbReference type="SUPFAM" id="SSF81383">
    <property type="entry name" value="F-box domain"/>
    <property type="match status" value="1"/>
</dbReference>
<name>A0AAD6EL42_9POAL</name>